<keyword evidence="3" id="KW-1185">Reference proteome</keyword>
<feature type="region of interest" description="Disordered" evidence="1">
    <location>
        <begin position="52"/>
        <end position="76"/>
    </location>
</feature>
<reference evidence="2 3" key="1">
    <citation type="submission" date="2019-02" db="EMBL/GenBank/DDBJ databases">
        <title>Genome sequencing of the rare red list fungi Phellinidium pouzarii.</title>
        <authorList>
            <person name="Buettner E."/>
            <person name="Kellner H."/>
        </authorList>
    </citation>
    <scope>NUCLEOTIDE SEQUENCE [LARGE SCALE GENOMIC DNA]</scope>
    <source>
        <strain evidence="2 3">DSM 108285</strain>
    </source>
</reference>
<organism evidence="2 3">
    <name type="scientific">Phellinidium pouzarii</name>
    <dbReference type="NCBI Taxonomy" id="167371"/>
    <lineage>
        <taxon>Eukaryota</taxon>
        <taxon>Fungi</taxon>
        <taxon>Dikarya</taxon>
        <taxon>Basidiomycota</taxon>
        <taxon>Agaricomycotina</taxon>
        <taxon>Agaricomycetes</taxon>
        <taxon>Hymenochaetales</taxon>
        <taxon>Hymenochaetaceae</taxon>
        <taxon>Phellinidium</taxon>
    </lineage>
</organism>
<gene>
    <name evidence="2" type="ORF">EW145_g5389</name>
</gene>
<comment type="caution">
    <text evidence="2">The sequence shown here is derived from an EMBL/GenBank/DDBJ whole genome shotgun (WGS) entry which is preliminary data.</text>
</comment>
<dbReference type="AlphaFoldDB" id="A0A4S4L1G8"/>
<accession>A0A4S4L1G8</accession>
<protein>
    <submittedName>
        <fullName evidence="2">Uncharacterized protein</fullName>
    </submittedName>
</protein>
<evidence type="ECO:0000313" key="2">
    <source>
        <dbReference type="EMBL" id="THH04611.1"/>
    </source>
</evidence>
<evidence type="ECO:0000256" key="1">
    <source>
        <dbReference type="SAM" id="MobiDB-lite"/>
    </source>
</evidence>
<sequence>MESEDGRESPSTIEAIAGSAYPSAAPSRSASTSTRDMTRAWEKLVGAHAYGSGSRALPEVPLASMGEVRRVSSDSRWSWSNRATFQMDEDVESLPAYSVRRSRSLASVGAQTLASRSPSLRSRSRSRRSSTGRPDSRIHSGGPGGSRSRPSSRNAIAELSPSSLEFPIELARKIAQTYPRTPPPPEYYGT</sequence>
<dbReference type="Proteomes" id="UP000308199">
    <property type="component" value="Unassembled WGS sequence"/>
</dbReference>
<feature type="compositionally biased region" description="Low complexity" evidence="1">
    <location>
        <begin position="15"/>
        <end position="35"/>
    </location>
</feature>
<proteinExistence type="predicted"/>
<dbReference type="EMBL" id="SGPK01000327">
    <property type="protein sequence ID" value="THH04611.1"/>
    <property type="molecule type" value="Genomic_DNA"/>
</dbReference>
<feature type="region of interest" description="Disordered" evidence="1">
    <location>
        <begin position="100"/>
        <end position="160"/>
    </location>
</feature>
<feature type="region of interest" description="Disordered" evidence="1">
    <location>
        <begin position="1"/>
        <end position="36"/>
    </location>
</feature>
<evidence type="ECO:0000313" key="3">
    <source>
        <dbReference type="Proteomes" id="UP000308199"/>
    </source>
</evidence>
<name>A0A4S4L1G8_9AGAM</name>